<dbReference type="InterPro" id="IPR036291">
    <property type="entry name" value="NAD(P)-bd_dom_sf"/>
</dbReference>
<dbReference type="OrthoDB" id="419598at2759"/>
<evidence type="ECO:0000313" key="4">
    <source>
        <dbReference type="Proteomes" id="UP000189703"/>
    </source>
</evidence>
<dbReference type="SUPFAM" id="SSF51735">
    <property type="entry name" value="NAD(P)-binding Rossmann-fold domains"/>
    <property type="match status" value="1"/>
</dbReference>
<dbReference type="PANTHER" id="PTHR43349">
    <property type="entry name" value="PINORESINOL REDUCTASE-RELATED"/>
    <property type="match status" value="1"/>
</dbReference>
<reference evidence="5" key="1">
    <citation type="submission" date="2025-08" db="UniProtKB">
        <authorList>
            <consortium name="RefSeq"/>
        </authorList>
    </citation>
    <scope>IDENTIFICATION</scope>
</reference>
<proteinExistence type="predicted"/>
<dbReference type="PANTHER" id="PTHR43349:SF89">
    <property type="entry name" value="LEUCANTHOCYANIDIN REDUCTASE"/>
    <property type="match status" value="1"/>
</dbReference>
<sequence>MAESFPAEKMAKVCPEELAENGPAEKMARICPEEEVTESFPEKKMARVCPEEEVTESSTAEKKMPKADCTRTLIIGATGFIGGFIAEACLASSRPTYILVRPGSNSPSKAKAIRALQDKGAIILHGSIGDQNLMEKILKEHKIDVVISAIGGDKILAQLTLIDAMKSVGTIKRFLPSEFGHDIDRADPVEPGLTLYNVKRRVRRMTEAASIPFTYICCNSIAAWPYYNNTHPSEVLPPLDHFQIYGDGTVKAYFVTGADIGKFTIKTVDDIRTLNKSVHFRPPCNRLNINELACLWERKIGRTLPRVTITENDLLAAAEENCIPSSIVASLTHDIFIKGCQINFSIDGPNEVEVTSLFPDIPFQTVDECFDEFVVKAVGEEEGVEQQQQPVSNGEMGKTNSIVESLSSEDGLSKKNPLVEPLAIAATCA</sequence>
<dbReference type="InterPro" id="IPR045312">
    <property type="entry name" value="PCBER-like"/>
</dbReference>
<dbReference type="KEGG" id="nnu:104601230"/>
<evidence type="ECO:0000256" key="2">
    <source>
        <dbReference type="ARBA" id="ARBA00023002"/>
    </source>
</evidence>
<dbReference type="InterPro" id="IPR008030">
    <property type="entry name" value="NmrA-like"/>
</dbReference>
<evidence type="ECO:0000259" key="3">
    <source>
        <dbReference type="Pfam" id="PF05368"/>
    </source>
</evidence>
<accession>A0A1U8A6D7</accession>
<protein>
    <submittedName>
        <fullName evidence="5">Leucoanthocyanidin reductase-like</fullName>
    </submittedName>
</protein>
<dbReference type="InParanoid" id="A0A1U8A6D7"/>
<dbReference type="Proteomes" id="UP000189703">
    <property type="component" value="Unplaced"/>
</dbReference>
<dbReference type="GO" id="GO:0009807">
    <property type="term" value="P:lignan biosynthetic process"/>
    <property type="evidence" value="ECO:0000318"/>
    <property type="project" value="GO_Central"/>
</dbReference>
<dbReference type="OMA" id="EKMARIC"/>
<dbReference type="GO" id="GO:0050664">
    <property type="term" value="F:oxidoreductase activity, acting on NAD(P)H, oxygen as acceptor"/>
    <property type="evidence" value="ECO:0000318"/>
    <property type="project" value="GO_Central"/>
</dbReference>
<evidence type="ECO:0000256" key="1">
    <source>
        <dbReference type="ARBA" id="ARBA00022857"/>
    </source>
</evidence>
<dbReference type="AlphaFoldDB" id="A0A1U8A6D7"/>
<dbReference type="Pfam" id="PF05368">
    <property type="entry name" value="NmrA"/>
    <property type="match status" value="1"/>
</dbReference>
<dbReference type="Gene3D" id="3.90.25.10">
    <property type="entry name" value="UDP-galactose 4-epimerase, domain 1"/>
    <property type="match status" value="1"/>
</dbReference>
<dbReference type="Gene3D" id="3.40.50.720">
    <property type="entry name" value="NAD(P)-binding Rossmann-like Domain"/>
    <property type="match status" value="1"/>
</dbReference>
<dbReference type="STRING" id="4432.A0A1U8A6D7"/>
<keyword evidence="4" id="KW-1185">Reference proteome</keyword>
<dbReference type="CDD" id="cd05259">
    <property type="entry name" value="PCBER_SDR_a"/>
    <property type="match status" value="1"/>
</dbReference>
<evidence type="ECO:0000313" key="5">
    <source>
        <dbReference type="RefSeq" id="XP_010262803.1"/>
    </source>
</evidence>
<dbReference type="GeneID" id="104601230"/>
<keyword evidence="2" id="KW-0560">Oxidoreductase</keyword>
<dbReference type="InterPro" id="IPR050608">
    <property type="entry name" value="NmrA-type/Isoflavone_red_sf"/>
</dbReference>
<dbReference type="RefSeq" id="XP_010262803.1">
    <property type="nucleotide sequence ID" value="XM_010264501.2"/>
</dbReference>
<keyword evidence="1" id="KW-0521">NADP</keyword>
<gene>
    <name evidence="5" type="primary">LOC104601230</name>
</gene>
<dbReference type="eggNOG" id="ENOG502QR3U">
    <property type="taxonomic scope" value="Eukaryota"/>
</dbReference>
<organism evidence="4 5">
    <name type="scientific">Nelumbo nucifera</name>
    <name type="common">Sacred lotus</name>
    <dbReference type="NCBI Taxonomy" id="4432"/>
    <lineage>
        <taxon>Eukaryota</taxon>
        <taxon>Viridiplantae</taxon>
        <taxon>Streptophyta</taxon>
        <taxon>Embryophyta</taxon>
        <taxon>Tracheophyta</taxon>
        <taxon>Spermatophyta</taxon>
        <taxon>Magnoliopsida</taxon>
        <taxon>Proteales</taxon>
        <taxon>Nelumbonaceae</taxon>
        <taxon>Nelumbo</taxon>
    </lineage>
</organism>
<name>A0A1U8A6D7_NELNU</name>
<feature type="domain" description="NmrA-like" evidence="3">
    <location>
        <begin position="72"/>
        <end position="368"/>
    </location>
</feature>